<dbReference type="Proteomes" id="UP000663852">
    <property type="component" value="Unassembled WGS sequence"/>
</dbReference>
<evidence type="ECO:0000313" key="4">
    <source>
        <dbReference type="EMBL" id="CAF1013294.1"/>
    </source>
</evidence>
<sequence length="132" mass="15202">MRPTQEIERAVKMRLYALHKRQVGAVFALFFISLFITTLIGVSGPSIIQTGELKSINQPKQMSGPYKLESNYLDKYHQRLWLTMKPITNVSDEFRQSINVTVSMNNPSASSNPQVYERQRTIHCQKQVSIEK</sequence>
<feature type="transmembrane region" description="Helical" evidence="1">
    <location>
        <begin position="23"/>
        <end position="48"/>
    </location>
</feature>
<evidence type="ECO:0000313" key="3">
    <source>
        <dbReference type="EMBL" id="CAF0975111.1"/>
    </source>
</evidence>
<dbReference type="Proteomes" id="UP000663828">
    <property type="component" value="Unassembled WGS sequence"/>
</dbReference>
<proteinExistence type="predicted"/>
<dbReference type="EMBL" id="CAJNOR010000813">
    <property type="protein sequence ID" value="CAF1013294.1"/>
    <property type="molecule type" value="Genomic_DNA"/>
</dbReference>
<dbReference type="InterPro" id="IPR054077">
    <property type="entry name" value="TMEM181_GOLD"/>
</dbReference>
<keyword evidence="1" id="KW-0472">Membrane</keyword>
<protein>
    <recommendedName>
        <fullName evidence="2">TMEM181 GOLD domain-containing protein</fullName>
    </recommendedName>
</protein>
<dbReference type="AlphaFoldDB" id="A0A814HQ50"/>
<accession>A0A814HQ50</accession>
<name>A0A814HQ50_ADIRI</name>
<keyword evidence="1" id="KW-0812">Transmembrane</keyword>
<dbReference type="OrthoDB" id="28186at2759"/>
<gene>
    <name evidence="3" type="ORF">EDS130_LOCUS13573</name>
    <name evidence="4" type="ORF">XAT740_LOCUS13839</name>
</gene>
<dbReference type="PANTHER" id="PTHR31918:SF1">
    <property type="entry name" value="TRANSMEMBRANE PROTEIN 181"/>
    <property type="match status" value="1"/>
</dbReference>
<organism evidence="4 5">
    <name type="scientific">Adineta ricciae</name>
    <name type="common">Rotifer</name>
    <dbReference type="NCBI Taxonomy" id="249248"/>
    <lineage>
        <taxon>Eukaryota</taxon>
        <taxon>Metazoa</taxon>
        <taxon>Spiralia</taxon>
        <taxon>Gnathifera</taxon>
        <taxon>Rotifera</taxon>
        <taxon>Eurotatoria</taxon>
        <taxon>Bdelloidea</taxon>
        <taxon>Adinetida</taxon>
        <taxon>Adinetidae</taxon>
        <taxon>Adineta</taxon>
    </lineage>
</organism>
<reference evidence="4" key="1">
    <citation type="submission" date="2021-02" db="EMBL/GenBank/DDBJ databases">
        <authorList>
            <person name="Nowell W R."/>
        </authorList>
    </citation>
    <scope>NUCLEOTIDE SEQUENCE</scope>
</reference>
<dbReference type="EMBL" id="CAJNOJ010000054">
    <property type="protein sequence ID" value="CAF0975111.1"/>
    <property type="molecule type" value="Genomic_DNA"/>
</dbReference>
<dbReference type="Pfam" id="PF21885">
    <property type="entry name" value="TMEM181_GOLD"/>
    <property type="match status" value="1"/>
</dbReference>
<dbReference type="GO" id="GO:0015643">
    <property type="term" value="F:toxic substance binding"/>
    <property type="evidence" value="ECO:0007669"/>
    <property type="project" value="InterPro"/>
</dbReference>
<evidence type="ECO:0000313" key="5">
    <source>
        <dbReference type="Proteomes" id="UP000663828"/>
    </source>
</evidence>
<keyword evidence="1" id="KW-1133">Transmembrane helix</keyword>
<keyword evidence="5" id="KW-1185">Reference proteome</keyword>
<dbReference type="InterPro" id="IPR040416">
    <property type="entry name" value="TMEM181"/>
</dbReference>
<evidence type="ECO:0000259" key="2">
    <source>
        <dbReference type="Pfam" id="PF21885"/>
    </source>
</evidence>
<comment type="caution">
    <text evidence="4">The sequence shown here is derived from an EMBL/GenBank/DDBJ whole genome shotgun (WGS) entry which is preliminary data.</text>
</comment>
<feature type="domain" description="TMEM181 GOLD" evidence="2">
    <location>
        <begin position="64"/>
        <end position="127"/>
    </location>
</feature>
<evidence type="ECO:0000256" key="1">
    <source>
        <dbReference type="SAM" id="Phobius"/>
    </source>
</evidence>
<dbReference type="PANTHER" id="PTHR31918">
    <property type="entry name" value="TRANSMEMBRANE PROTEIN 181"/>
    <property type="match status" value="1"/>
</dbReference>